<evidence type="ECO:0000256" key="5">
    <source>
        <dbReference type="ARBA" id="ARBA00022723"/>
    </source>
</evidence>
<keyword evidence="8" id="KW-0732">Signal</keyword>
<evidence type="ECO:0000256" key="7">
    <source>
        <dbReference type="ARBA" id="ARBA00023004"/>
    </source>
</evidence>
<dbReference type="PROSITE" id="PS00436">
    <property type="entry name" value="PEROXIDASE_2"/>
    <property type="match status" value="1"/>
</dbReference>
<keyword evidence="11" id="KW-1185">Reference proteome</keyword>
<dbReference type="OrthoDB" id="2113341at2759"/>
<evidence type="ECO:0000259" key="9">
    <source>
        <dbReference type="PROSITE" id="PS50873"/>
    </source>
</evidence>
<reference evidence="10 11" key="1">
    <citation type="journal article" date="2019" name="Appl. Microbiol. Biotechnol.">
        <title>Genome sequence of Isaria javanica and comparative genome analysis insights into family S53 peptidase evolution in fungal entomopathogens.</title>
        <authorList>
            <person name="Lin R."/>
            <person name="Zhang X."/>
            <person name="Xin B."/>
            <person name="Zou M."/>
            <person name="Gao Y."/>
            <person name="Qin F."/>
            <person name="Hu Q."/>
            <person name="Xie B."/>
            <person name="Cheng X."/>
        </authorList>
    </citation>
    <scope>NUCLEOTIDE SEQUENCE [LARGE SCALE GENOMIC DNA]</scope>
    <source>
        <strain evidence="10 11">IJ1G</strain>
    </source>
</reference>
<evidence type="ECO:0000256" key="4">
    <source>
        <dbReference type="ARBA" id="ARBA00022617"/>
    </source>
</evidence>
<dbReference type="GO" id="GO:0034599">
    <property type="term" value="P:cellular response to oxidative stress"/>
    <property type="evidence" value="ECO:0007669"/>
    <property type="project" value="InterPro"/>
</dbReference>
<accession>A0A545UMY4</accession>
<keyword evidence="5" id="KW-0479">Metal-binding</keyword>
<evidence type="ECO:0000313" key="10">
    <source>
        <dbReference type="EMBL" id="TQV90810.1"/>
    </source>
</evidence>
<dbReference type="Gene3D" id="1.10.520.10">
    <property type="match status" value="1"/>
</dbReference>
<dbReference type="PRINTS" id="PR00458">
    <property type="entry name" value="PEROXIDASE"/>
</dbReference>
<proteinExistence type="inferred from homology"/>
<dbReference type="Gene3D" id="1.10.420.10">
    <property type="entry name" value="Peroxidase, domain 2"/>
    <property type="match status" value="1"/>
</dbReference>
<comment type="function">
    <text evidence="1">Destroys radicals which are normally produced within the cells and which are toxic to biological systems.</text>
</comment>
<dbReference type="GO" id="GO:0000302">
    <property type="term" value="P:response to reactive oxygen species"/>
    <property type="evidence" value="ECO:0007669"/>
    <property type="project" value="TreeGrafter"/>
</dbReference>
<evidence type="ECO:0000256" key="6">
    <source>
        <dbReference type="ARBA" id="ARBA00023002"/>
    </source>
</evidence>
<evidence type="ECO:0000256" key="1">
    <source>
        <dbReference type="ARBA" id="ARBA00003917"/>
    </source>
</evidence>
<evidence type="ECO:0000256" key="8">
    <source>
        <dbReference type="RuleBase" id="RU363051"/>
    </source>
</evidence>
<protein>
    <recommendedName>
        <fullName evidence="8">Peroxidase</fullName>
        <ecNumber evidence="8">1.11.1.-</ecNumber>
    </recommendedName>
</protein>
<dbReference type="SUPFAM" id="SSF48113">
    <property type="entry name" value="Heme-dependent peroxidases"/>
    <property type="match status" value="1"/>
</dbReference>
<keyword evidence="4" id="KW-0349">Heme</keyword>
<dbReference type="InterPro" id="IPR010255">
    <property type="entry name" value="Haem_peroxidase_sf"/>
</dbReference>
<keyword evidence="7" id="KW-0408">Iron</keyword>
<dbReference type="EC" id="1.11.1.-" evidence="8"/>
<dbReference type="PRINTS" id="PR00459">
    <property type="entry name" value="ASPEROXIDASE"/>
</dbReference>
<comment type="similarity">
    <text evidence="2">Belongs to the peroxidase family. Cytochrome c peroxidase subfamily.</text>
</comment>
<feature type="signal peptide" evidence="8">
    <location>
        <begin position="1"/>
        <end position="17"/>
    </location>
</feature>
<dbReference type="GO" id="GO:0046872">
    <property type="term" value="F:metal ion binding"/>
    <property type="evidence" value="ECO:0007669"/>
    <property type="project" value="UniProtKB-UniRule"/>
</dbReference>
<name>A0A545UMY4_9HYPO</name>
<organism evidence="10 11">
    <name type="scientific">Cordyceps javanica</name>
    <dbReference type="NCBI Taxonomy" id="43265"/>
    <lineage>
        <taxon>Eukaryota</taxon>
        <taxon>Fungi</taxon>
        <taxon>Dikarya</taxon>
        <taxon>Ascomycota</taxon>
        <taxon>Pezizomycotina</taxon>
        <taxon>Sordariomycetes</taxon>
        <taxon>Hypocreomycetidae</taxon>
        <taxon>Hypocreales</taxon>
        <taxon>Cordycipitaceae</taxon>
        <taxon>Cordyceps</taxon>
    </lineage>
</organism>
<dbReference type="GO" id="GO:0042744">
    <property type="term" value="P:hydrogen peroxide catabolic process"/>
    <property type="evidence" value="ECO:0007669"/>
    <property type="project" value="TreeGrafter"/>
</dbReference>
<dbReference type="GO" id="GO:0004601">
    <property type="term" value="F:peroxidase activity"/>
    <property type="evidence" value="ECO:0007669"/>
    <property type="project" value="UniProtKB-KW"/>
</dbReference>
<dbReference type="Pfam" id="PF00141">
    <property type="entry name" value="peroxidase"/>
    <property type="match status" value="1"/>
</dbReference>
<dbReference type="InterPro" id="IPR002016">
    <property type="entry name" value="Haem_peroxidase"/>
</dbReference>
<comment type="caution">
    <text evidence="10">The sequence shown here is derived from an EMBL/GenBank/DDBJ whole genome shotgun (WGS) entry which is preliminary data.</text>
</comment>
<dbReference type="InterPro" id="IPR044831">
    <property type="entry name" value="Ccp1-like"/>
</dbReference>
<evidence type="ECO:0000256" key="3">
    <source>
        <dbReference type="ARBA" id="ARBA00022559"/>
    </source>
</evidence>
<dbReference type="Proteomes" id="UP000315783">
    <property type="component" value="Unassembled WGS sequence"/>
</dbReference>
<keyword evidence="3 8" id="KW-0575">Peroxidase</keyword>
<dbReference type="PANTHER" id="PTHR31356:SF66">
    <property type="entry name" value="CATALASE-PEROXIDASE"/>
    <property type="match status" value="1"/>
</dbReference>
<feature type="domain" description="Plant heme peroxidase family profile" evidence="9">
    <location>
        <begin position="179"/>
        <end position="252"/>
    </location>
</feature>
<gene>
    <name evidence="10" type="ORF">IF1G_10553</name>
</gene>
<dbReference type="STRING" id="43265.A0A545UMY4"/>
<dbReference type="FunFam" id="1.10.520.10:FF:000021">
    <property type="entry name" value="Peroxidase"/>
    <property type="match status" value="1"/>
</dbReference>
<evidence type="ECO:0000256" key="2">
    <source>
        <dbReference type="ARBA" id="ARBA00005997"/>
    </source>
</evidence>
<sequence>MKATLTLATTVLTVAHAFPNMAGLASHLARQAAADSSVQLIGDLDGKPDSELSGTGSAIKSILQRTASPEDLTTSYDSVADKDSDECRQDTCCIWKHIADDMASQMVGTAGRCNGLARQSIRMGFHDAATWSLLTGKGGGADGSLVLARECYERPVNAAMKGGCDQMQTWYDTYKSYNVSMADLIQMAANVATVVCPLGPRVRSFVGRVDSSEPSPDGLLPSENDSADALIALFGNKTIDAADLVALVGAHTTSQQFGVNASRAGDPQDSTPGVWDTAFYGETLDAQAPQRVFKFQSDVNLSRDPRTSAVWNRFVGARGQRPWNPSYARAYVRMSLLGVYNINDLTECTKALPLAVTSFNSSDADALADFSNGKLQGDVQTVEQGDLVKDS</sequence>
<feature type="chain" id="PRO_5022266958" description="Peroxidase" evidence="8">
    <location>
        <begin position="18"/>
        <end position="391"/>
    </location>
</feature>
<dbReference type="GO" id="GO:0020037">
    <property type="term" value="F:heme binding"/>
    <property type="evidence" value="ECO:0007669"/>
    <property type="project" value="UniProtKB-UniRule"/>
</dbReference>
<dbReference type="PANTHER" id="PTHR31356">
    <property type="entry name" value="THYLAKOID LUMENAL 29 KDA PROTEIN, CHLOROPLASTIC-RELATED"/>
    <property type="match status" value="1"/>
</dbReference>
<dbReference type="InterPro" id="IPR002207">
    <property type="entry name" value="Peroxidase_I"/>
</dbReference>
<keyword evidence="6 8" id="KW-0560">Oxidoreductase</keyword>
<dbReference type="PROSITE" id="PS50873">
    <property type="entry name" value="PEROXIDASE_4"/>
    <property type="match status" value="1"/>
</dbReference>
<evidence type="ECO:0000313" key="11">
    <source>
        <dbReference type="Proteomes" id="UP000315783"/>
    </source>
</evidence>
<dbReference type="EMBL" id="SPUK01000023">
    <property type="protein sequence ID" value="TQV90810.1"/>
    <property type="molecule type" value="Genomic_DNA"/>
</dbReference>
<dbReference type="AlphaFoldDB" id="A0A545UMY4"/>
<dbReference type="InterPro" id="IPR019794">
    <property type="entry name" value="Peroxidases_AS"/>
</dbReference>